<dbReference type="InterPro" id="IPR008889">
    <property type="entry name" value="VQ"/>
</dbReference>
<evidence type="ECO:0000259" key="2">
    <source>
        <dbReference type="Pfam" id="PF05678"/>
    </source>
</evidence>
<dbReference type="OMA" id="PNNNAMV"/>
<feature type="region of interest" description="Disordered" evidence="1">
    <location>
        <begin position="1"/>
        <end position="56"/>
    </location>
</feature>
<feature type="region of interest" description="Disordered" evidence="1">
    <location>
        <begin position="115"/>
        <end position="175"/>
    </location>
</feature>
<organism evidence="3 4">
    <name type="scientific">Coffea canephora</name>
    <name type="common">Robusta coffee</name>
    <dbReference type="NCBI Taxonomy" id="49390"/>
    <lineage>
        <taxon>Eukaryota</taxon>
        <taxon>Viridiplantae</taxon>
        <taxon>Streptophyta</taxon>
        <taxon>Embryophyta</taxon>
        <taxon>Tracheophyta</taxon>
        <taxon>Spermatophyta</taxon>
        <taxon>Magnoliopsida</taxon>
        <taxon>eudicotyledons</taxon>
        <taxon>Gunneridae</taxon>
        <taxon>Pentapetalae</taxon>
        <taxon>asterids</taxon>
        <taxon>lamiids</taxon>
        <taxon>Gentianales</taxon>
        <taxon>Rubiaceae</taxon>
        <taxon>Ixoroideae</taxon>
        <taxon>Gardenieae complex</taxon>
        <taxon>Bertiereae - Coffeeae clade</taxon>
        <taxon>Coffeeae</taxon>
        <taxon>Coffea</taxon>
    </lineage>
</organism>
<feature type="compositionally biased region" description="Polar residues" evidence="1">
    <location>
        <begin position="403"/>
        <end position="431"/>
    </location>
</feature>
<feature type="compositionally biased region" description="Polar residues" evidence="1">
    <location>
        <begin position="369"/>
        <end position="382"/>
    </location>
</feature>
<feature type="region of interest" description="Disordered" evidence="1">
    <location>
        <begin position="360"/>
        <end position="442"/>
    </location>
</feature>
<reference evidence="4" key="1">
    <citation type="journal article" date="2014" name="Science">
        <title>The coffee genome provides insight into the convergent evolution of caffeine biosynthesis.</title>
        <authorList>
            <person name="Denoeud F."/>
            <person name="Carretero-Paulet L."/>
            <person name="Dereeper A."/>
            <person name="Droc G."/>
            <person name="Guyot R."/>
            <person name="Pietrella M."/>
            <person name="Zheng C."/>
            <person name="Alberti A."/>
            <person name="Anthony F."/>
            <person name="Aprea G."/>
            <person name="Aury J.M."/>
            <person name="Bento P."/>
            <person name="Bernard M."/>
            <person name="Bocs S."/>
            <person name="Campa C."/>
            <person name="Cenci A."/>
            <person name="Combes M.C."/>
            <person name="Crouzillat D."/>
            <person name="Da Silva C."/>
            <person name="Daddiego L."/>
            <person name="De Bellis F."/>
            <person name="Dussert S."/>
            <person name="Garsmeur O."/>
            <person name="Gayraud T."/>
            <person name="Guignon V."/>
            <person name="Jahn K."/>
            <person name="Jamilloux V."/>
            <person name="Joet T."/>
            <person name="Labadie K."/>
            <person name="Lan T."/>
            <person name="Leclercq J."/>
            <person name="Lepelley M."/>
            <person name="Leroy T."/>
            <person name="Li L.T."/>
            <person name="Librado P."/>
            <person name="Lopez L."/>
            <person name="Munoz A."/>
            <person name="Noel B."/>
            <person name="Pallavicini A."/>
            <person name="Perrotta G."/>
            <person name="Poncet V."/>
            <person name="Pot D."/>
            <person name="Priyono X."/>
            <person name="Rigoreau M."/>
            <person name="Rouard M."/>
            <person name="Rozas J."/>
            <person name="Tranchant-Dubreuil C."/>
            <person name="VanBuren R."/>
            <person name="Zhang Q."/>
            <person name="Andrade A.C."/>
            <person name="Argout X."/>
            <person name="Bertrand B."/>
            <person name="de Kochko A."/>
            <person name="Graziosi G."/>
            <person name="Henry R.J."/>
            <person name="Jayarama X."/>
            <person name="Ming R."/>
            <person name="Nagai C."/>
            <person name="Rounsley S."/>
            <person name="Sankoff D."/>
            <person name="Giuliano G."/>
            <person name="Albert V.A."/>
            <person name="Wincker P."/>
            <person name="Lashermes P."/>
        </authorList>
    </citation>
    <scope>NUCLEOTIDE SEQUENCE [LARGE SCALE GENOMIC DNA]</scope>
    <source>
        <strain evidence="4">cv. DH200-94</strain>
    </source>
</reference>
<sequence length="465" mass="48867">MDSGNSGSLQSSSGDEEYDSRADSISAALMTSHHHNHPTPPPAAPPLNPTNTSSIFDSLSNYFDPISRPPQNPDSSLLNLEMSWSTALRSNPNLSDINPNMVSASSIQSLFGSNQQQQGSFATTTPSVSIPSSVQENTSATNTPRQQAAPEQNNLAQVVRNPKKRSRASRRAPTTVLTTDTSNFRAMVQEFTGIPAPPFTSSSPFQRPRLDLYGTSPSSMRSNNLIDSSQLQPPYLRRPFPQKVQLPPPFMASSASSCSSLLNSSLVDHAAIASPNSTSTNNNNNNTSGLNISTSTNPTFQLPLQSANLFNLPTPILTSLLQSNHVKYQPSNCPVIGSKTAQSLDEFGLGQGHVNTSSLSGLPGLISSDQTTSRNGNNPVNWGSSSAGVGSNDGGGDQGHQSRSGNGNFSLSRSVNGAGNGKLSYSGSSSGFHGEKGSSENVAVAVAPPPARGEGMMESWICSSD</sequence>
<dbReference type="FunCoup" id="A0A068VKM2">
    <property type="interactions" value="18"/>
</dbReference>
<feature type="compositionally biased region" description="Polar residues" evidence="1">
    <location>
        <begin position="135"/>
        <end position="156"/>
    </location>
</feature>
<dbReference type="STRING" id="49390.A0A068VKM2"/>
<feature type="compositionally biased region" description="Low complexity" evidence="1">
    <location>
        <begin position="123"/>
        <end position="134"/>
    </location>
</feature>
<evidence type="ECO:0000256" key="1">
    <source>
        <dbReference type="SAM" id="MobiDB-lite"/>
    </source>
</evidence>
<protein>
    <submittedName>
        <fullName evidence="3">DH200=94 genomic scaffold, scaffold_979</fullName>
    </submittedName>
</protein>
<dbReference type="AlphaFoldDB" id="A0A068VKM2"/>
<dbReference type="EMBL" id="HG740063">
    <property type="protein sequence ID" value="CDP20193.1"/>
    <property type="molecule type" value="Genomic_DNA"/>
</dbReference>
<dbReference type="Pfam" id="PF05678">
    <property type="entry name" value="VQ"/>
    <property type="match status" value="1"/>
</dbReference>
<feature type="region of interest" description="Disordered" evidence="1">
    <location>
        <begin position="275"/>
        <end position="294"/>
    </location>
</feature>
<feature type="compositionally biased region" description="Pro residues" evidence="1">
    <location>
        <begin position="38"/>
        <end position="48"/>
    </location>
</feature>
<evidence type="ECO:0000313" key="3">
    <source>
        <dbReference type="EMBL" id="CDP20193.1"/>
    </source>
</evidence>
<dbReference type="OrthoDB" id="780193at2759"/>
<dbReference type="PANTHER" id="PTHR33179:SF10">
    <property type="entry name" value="OS02G0753700 PROTEIN"/>
    <property type="match status" value="1"/>
</dbReference>
<proteinExistence type="predicted"/>
<dbReference type="Proteomes" id="UP000295252">
    <property type="component" value="Unassembled WGS sequence"/>
</dbReference>
<feature type="compositionally biased region" description="Basic residues" evidence="1">
    <location>
        <begin position="161"/>
        <end position="170"/>
    </location>
</feature>
<evidence type="ECO:0000313" key="4">
    <source>
        <dbReference type="Proteomes" id="UP000295252"/>
    </source>
</evidence>
<feature type="compositionally biased region" description="Low complexity" evidence="1">
    <location>
        <begin position="276"/>
        <end position="294"/>
    </location>
</feature>
<gene>
    <name evidence="3" type="ORF">GSCOC_T00013150001</name>
</gene>
<keyword evidence="4" id="KW-1185">Reference proteome</keyword>
<feature type="compositionally biased region" description="Low complexity" evidence="1">
    <location>
        <begin position="1"/>
        <end position="13"/>
    </location>
</feature>
<dbReference type="PANTHER" id="PTHR33179">
    <property type="entry name" value="VQ MOTIF-CONTAINING PROTEIN"/>
    <property type="match status" value="1"/>
</dbReference>
<dbReference type="InterPro" id="IPR039609">
    <property type="entry name" value="VQ_15/22"/>
</dbReference>
<dbReference type="Gramene" id="CDP20193">
    <property type="protein sequence ID" value="CDP20193"/>
    <property type="gene ID" value="GSCOC_T00013150001"/>
</dbReference>
<dbReference type="PhylomeDB" id="A0A068VKM2"/>
<name>A0A068VKM2_COFCA</name>
<accession>A0A068VKM2</accession>
<dbReference type="InParanoid" id="A0A068VKM2"/>
<feature type="domain" description="VQ" evidence="2">
    <location>
        <begin position="171"/>
        <end position="198"/>
    </location>
</feature>